<dbReference type="RefSeq" id="WP_146532105.1">
    <property type="nucleotide sequence ID" value="NZ_SJPX01000001.1"/>
</dbReference>
<dbReference type="AlphaFoldDB" id="A0A5C6F9Q0"/>
<evidence type="ECO:0000313" key="1">
    <source>
        <dbReference type="EMBL" id="TWU57164.1"/>
    </source>
</evidence>
<dbReference type="OrthoDB" id="285502at2"/>
<protein>
    <submittedName>
        <fullName evidence="1">Uncharacterized protein</fullName>
    </submittedName>
</protein>
<gene>
    <name evidence="1" type="ORF">Poly59_00700</name>
</gene>
<sequence length="134" mass="15141">MSFYTDAELAAFLDEALPANRSSMLEQDLRSDTELRNRLIEVRGREAAGLHTIGGIWRRSRLSCPTRDEMGQHLLGALEADHSGYIRFHVETVGCRYCAANLADLQAAATPDDQPHRRRTRYFQTSAGYLKSKQ</sequence>
<organism evidence="1 2">
    <name type="scientific">Rubripirellula reticaptiva</name>
    <dbReference type="NCBI Taxonomy" id="2528013"/>
    <lineage>
        <taxon>Bacteria</taxon>
        <taxon>Pseudomonadati</taxon>
        <taxon>Planctomycetota</taxon>
        <taxon>Planctomycetia</taxon>
        <taxon>Pirellulales</taxon>
        <taxon>Pirellulaceae</taxon>
        <taxon>Rubripirellula</taxon>
    </lineage>
</organism>
<evidence type="ECO:0000313" key="2">
    <source>
        <dbReference type="Proteomes" id="UP000317977"/>
    </source>
</evidence>
<keyword evidence="2" id="KW-1185">Reference proteome</keyword>
<reference evidence="1 2" key="1">
    <citation type="submission" date="2019-02" db="EMBL/GenBank/DDBJ databases">
        <title>Deep-cultivation of Planctomycetes and their phenomic and genomic characterization uncovers novel biology.</title>
        <authorList>
            <person name="Wiegand S."/>
            <person name="Jogler M."/>
            <person name="Boedeker C."/>
            <person name="Pinto D."/>
            <person name="Vollmers J."/>
            <person name="Rivas-Marin E."/>
            <person name="Kohn T."/>
            <person name="Peeters S.H."/>
            <person name="Heuer A."/>
            <person name="Rast P."/>
            <person name="Oberbeckmann S."/>
            <person name="Bunk B."/>
            <person name="Jeske O."/>
            <person name="Meyerdierks A."/>
            <person name="Storesund J.E."/>
            <person name="Kallscheuer N."/>
            <person name="Luecker S."/>
            <person name="Lage O.M."/>
            <person name="Pohl T."/>
            <person name="Merkel B.J."/>
            <person name="Hornburger P."/>
            <person name="Mueller R.-W."/>
            <person name="Bruemmer F."/>
            <person name="Labrenz M."/>
            <person name="Spormann A.M."/>
            <person name="Op Den Camp H."/>
            <person name="Overmann J."/>
            <person name="Amann R."/>
            <person name="Jetten M.S.M."/>
            <person name="Mascher T."/>
            <person name="Medema M.H."/>
            <person name="Devos D.P."/>
            <person name="Kaster A.-K."/>
            <person name="Ovreas L."/>
            <person name="Rohde M."/>
            <person name="Galperin M.Y."/>
            <person name="Jogler C."/>
        </authorList>
    </citation>
    <scope>NUCLEOTIDE SEQUENCE [LARGE SCALE GENOMIC DNA]</scope>
    <source>
        <strain evidence="1 2">Poly59</strain>
    </source>
</reference>
<dbReference type="Proteomes" id="UP000317977">
    <property type="component" value="Unassembled WGS sequence"/>
</dbReference>
<accession>A0A5C6F9Q0</accession>
<dbReference type="EMBL" id="SJPX01000001">
    <property type="protein sequence ID" value="TWU57164.1"/>
    <property type="molecule type" value="Genomic_DNA"/>
</dbReference>
<proteinExistence type="predicted"/>
<comment type="caution">
    <text evidence="1">The sequence shown here is derived from an EMBL/GenBank/DDBJ whole genome shotgun (WGS) entry which is preliminary data.</text>
</comment>
<name>A0A5C6F9Q0_9BACT</name>